<gene>
    <name evidence="10" type="ORF">OLW01_08455</name>
</gene>
<feature type="domain" description="Methyl-accepting transducer" evidence="9">
    <location>
        <begin position="384"/>
        <end position="634"/>
    </location>
</feature>
<proteinExistence type="inferred from homology"/>
<sequence>MKISSFSNLSAGILLAISAGLIILITWSDWQRAQVQANLTQYQNNKNLLTQTFRVSVNQYLQTSNSVKLNQALSELEKIKQNFLAQDPVLYQPLLKQVDDITQLMNQDIRAAGKLGNNSATLLQYAEQSMRGDLESMYEYAKLAPPQQSKLAAEYMSLIANASQVLHHLSYRRERAFLTGSADIHQQNIERLVDVSLELLSKVRQLDELSRLGLFPPVEPVDEDELFLGMADEPVEIGDEVLADLRSQVKRYPKEVENTQNALMQINQAFTQLEQAVDQFEAGFLTIEAQLLAHQMEVNQQTKWLLYSAAVCLVIVAVLIMLFQYIWVVKRIRQLNLSFYNLVQTGEVKRIQVNQRRSEIDEVSQSFNLLLEQLEVEQATKNTKLVEISSTLAGLVGETKDIEKFTGNIAHDMTQTGSILAQLIELAEQVYQGSELVQLNAKETEISIQDSNKKIEVVTDNTQAIVSAANESYHSVASLLSSVENAANIIDSIGSIAEQTNLLALNAAIEAARAGEHGRGFAVVADEVRSLSKRTQTSLAEMTDILAQLKGASAQLESTIKSIDQLSIEQQTTTHELSENAEKVRLQAQSSASTALQSFHNASTQLEHINQFKSAIQQIEMIIQQAREKANVISQSTEKQANNIIETLGEAELNQAA</sequence>
<feature type="transmembrane region" description="Helical" evidence="8">
    <location>
        <begin position="6"/>
        <end position="27"/>
    </location>
</feature>
<dbReference type="Gene3D" id="6.10.340.10">
    <property type="match status" value="1"/>
</dbReference>
<evidence type="ECO:0000256" key="5">
    <source>
        <dbReference type="ARBA" id="ARBA00023224"/>
    </source>
</evidence>
<dbReference type="Gene3D" id="1.10.287.950">
    <property type="entry name" value="Methyl-accepting chemotaxis protein"/>
    <property type="match status" value="1"/>
</dbReference>
<evidence type="ECO:0000259" key="9">
    <source>
        <dbReference type="PROSITE" id="PS50111"/>
    </source>
</evidence>
<evidence type="ECO:0000313" key="10">
    <source>
        <dbReference type="EMBL" id="WAJ69215.1"/>
    </source>
</evidence>
<evidence type="ECO:0000256" key="4">
    <source>
        <dbReference type="ARBA" id="ARBA00023136"/>
    </source>
</evidence>
<dbReference type="SUPFAM" id="SSF58104">
    <property type="entry name" value="Methyl-accepting chemotaxis protein (MCP) signaling domain"/>
    <property type="match status" value="1"/>
</dbReference>
<accession>A0ABY7AHY3</accession>
<dbReference type="InterPro" id="IPR004090">
    <property type="entry name" value="Chemotax_Me-accpt_rcpt"/>
</dbReference>
<dbReference type="PANTHER" id="PTHR32089">
    <property type="entry name" value="METHYL-ACCEPTING CHEMOTAXIS PROTEIN MCPB"/>
    <property type="match status" value="1"/>
</dbReference>
<name>A0ABY7AHY3_9ALTE</name>
<dbReference type="InterPro" id="IPR004089">
    <property type="entry name" value="MCPsignal_dom"/>
</dbReference>
<evidence type="ECO:0000256" key="8">
    <source>
        <dbReference type="SAM" id="Phobius"/>
    </source>
</evidence>
<dbReference type="PRINTS" id="PR00260">
    <property type="entry name" value="CHEMTRNSDUCR"/>
</dbReference>
<keyword evidence="3 8" id="KW-1133">Transmembrane helix</keyword>
<dbReference type="RefSeq" id="WP_268073407.1">
    <property type="nucleotide sequence ID" value="NZ_CP109965.1"/>
</dbReference>
<comment type="subcellular location">
    <subcellularLocation>
        <location evidence="1">Membrane</location>
        <topology evidence="1">Multi-pass membrane protein</topology>
    </subcellularLocation>
</comment>
<evidence type="ECO:0000256" key="6">
    <source>
        <dbReference type="ARBA" id="ARBA00029447"/>
    </source>
</evidence>
<evidence type="ECO:0000256" key="7">
    <source>
        <dbReference type="PROSITE-ProRule" id="PRU00284"/>
    </source>
</evidence>
<feature type="transmembrane region" description="Helical" evidence="8">
    <location>
        <begin position="304"/>
        <end position="327"/>
    </location>
</feature>
<dbReference type="PANTHER" id="PTHR32089:SF119">
    <property type="entry name" value="METHYL-ACCEPTING CHEMOTAXIS PROTEIN CTPL"/>
    <property type="match status" value="1"/>
</dbReference>
<keyword evidence="5 7" id="KW-0807">Transducer</keyword>
<protein>
    <submittedName>
        <fullName evidence="10">Methyl-accepting chemotaxis protein</fullName>
    </submittedName>
</protein>
<dbReference type="PROSITE" id="PS50111">
    <property type="entry name" value="CHEMOTAXIS_TRANSDUC_2"/>
    <property type="match status" value="1"/>
</dbReference>
<reference evidence="10" key="1">
    <citation type="submission" date="2022-10" db="EMBL/GenBank/DDBJ databases">
        <title>Catenovulum adriacola sp. nov. isolated in the Harbour of Susak.</title>
        <authorList>
            <person name="Schoch T."/>
            <person name="Reich S.J."/>
            <person name="Stoeferle S."/>
            <person name="Flaiz M."/>
            <person name="Kazda M."/>
            <person name="Riedel C.U."/>
            <person name="Duerre P."/>
        </authorList>
    </citation>
    <scope>NUCLEOTIDE SEQUENCE</scope>
    <source>
        <strain evidence="10">TS8</strain>
    </source>
</reference>
<comment type="similarity">
    <text evidence="6">Belongs to the methyl-accepting chemotaxis (MCP) protein family.</text>
</comment>
<evidence type="ECO:0000256" key="2">
    <source>
        <dbReference type="ARBA" id="ARBA00022692"/>
    </source>
</evidence>
<keyword evidence="11" id="KW-1185">Reference proteome</keyword>
<dbReference type="SMART" id="SM00283">
    <property type="entry name" value="MA"/>
    <property type="match status" value="1"/>
</dbReference>
<evidence type="ECO:0000256" key="1">
    <source>
        <dbReference type="ARBA" id="ARBA00004141"/>
    </source>
</evidence>
<dbReference type="Pfam" id="PF00015">
    <property type="entry name" value="MCPsignal"/>
    <property type="match status" value="1"/>
</dbReference>
<evidence type="ECO:0000256" key="3">
    <source>
        <dbReference type="ARBA" id="ARBA00022989"/>
    </source>
</evidence>
<dbReference type="EMBL" id="CP109965">
    <property type="protein sequence ID" value="WAJ69215.1"/>
    <property type="molecule type" value="Genomic_DNA"/>
</dbReference>
<evidence type="ECO:0000313" key="11">
    <source>
        <dbReference type="Proteomes" id="UP001163726"/>
    </source>
</evidence>
<keyword evidence="4 8" id="KW-0472">Membrane</keyword>
<dbReference type="Proteomes" id="UP001163726">
    <property type="component" value="Chromosome"/>
</dbReference>
<organism evidence="10 11">
    <name type="scientific">Catenovulum adriaticum</name>
    <dbReference type="NCBI Taxonomy" id="2984846"/>
    <lineage>
        <taxon>Bacteria</taxon>
        <taxon>Pseudomonadati</taxon>
        <taxon>Pseudomonadota</taxon>
        <taxon>Gammaproteobacteria</taxon>
        <taxon>Alteromonadales</taxon>
        <taxon>Alteromonadaceae</taxon>
        <taxon>Catenovulum</taxon>
    </lineage>
</organism>
<keyword evidence="2 8" id="KW-0812">Transmembrane</keyword>